<keyword evidence="2" id="KW-1185">Reference proteome</keyword>
<dbReference type="STRING" id="2018661.A0A2A2LA17"/>
<protein>
    <recommendedName>
        <fullName evidence="3">Reverse transcriptase domain-containing protein</fullName>
    </recommendedName>
</protein>
<proteinExistence type="predicted"/>
<dbReference type="PANTHER" id="PTHR46238:SF8">
    <property type="entry name" value="ENDONUCLEASE_EXONUCLEASE_PHOSPHATASE DOMAIN-CONTAINING PROTEIN"/>
    <property type="match status" value="1"/>
</dbReference>
<dbReference type="OrthoDB" id="5832087at2759"/>
<evidence type="ECO:0000313" key="1">
    <source>
        <dbReference type="EMBL" id="PAV83023.1"/>
    </source>
</evidence>
<dbReference type="PANTHER" id="PTHR46238">
    <property type="entry name" value="REVERSE TRANSCRIPTASE DOMAIN-CONTAINING PROTEIN"/>
    <property type="match status" value="1"/>
</dbReference>
<gene>
    <name evidence="1" type="ORF">WR25_24981</name>
</gene>
<reference evidence="1 2" key="1">
    <citation type="journal article" date="2017" name="Curr. Biol.">
        <title>Genome architecture and evolution of a unichromosomal asexual nematode.</title>
        <authorList>
            <person name="Fradin H."/>
            <person name="Zegar C."/>
            <person name="Gutwein M."/>
            <person name="Lucas J."/>
            <person name="Kovtun M."/>
            <person name="Corcoran D."/>
            <person name="Baugh L.R."/>
            <person name="Kiontke K."/>
            <person name="Gunsalus K."/>
            <person name="Fitch D.H."/>
            <person name="Piano F."/>
        </authorList>
    </citation>
    <scope>NUCLEOTIDE SEQUENCE [LARGE SCALE GENOMIC DNA]</scope>
    <source>
        <strain evidence="1">PF1309</strain>
    </source>
</reference>
<dbReference type="Proteomes" id="UP000218231">
    <property type="component" value="Unassembled WGS sequence"/>
</dbReference>
<dbReference type="AlphaFoldDB" id="A0A2A2LA17"/>
<dbReference type="EMBL" id="LIAE01006999">
    <property type="protein sequence ID" value="PAV83023.1"/>
    <property type="molecule type" value="Genomic_DNA"/>
</dbReference>
<name>A0A2A2LA17_9BILA</name>
<evidence type="ECO:0000313" key="2">
    <source>
        <dbReference type="Proteomes" id="UP000218231"/>
    </source>
</evidence>
<comment type="caution">
    <text evidence="1">The sequence shown here is derived from an EMBL/GenBank/DDBJ whole genome shotgun (WGS) entry which is preliminary data.</text>
</comment>
<accession>A0A2A2LA17</accession>
<organism evidence="1 2">
    <name type="scientific">Diploscapter pachys</name>
    <dbReference type="NCBI Taxonomy" id="2018661"/>
    <lineage>
        <taxon>Eukaryota</taxon>
        <taxon>Metazoa</taxon>
        <taxon>Ecdysozoa</taxon>
        <taxon>Nematoda</taxon>
        <taxon>Chromadorea</taxon>
        <taxon>Rhabditida</taxon>
        <taxon>Rhabditina</taxon>
        <taxon>Rhabditomorpha</taxon>
        <taxon>Rhabditoidea</taxon>
        <taxon>Rhabditidae</taxon>
        <taxon>Diploscapter</taxon>
    </lineage>
</organism>
<evidence type="ECO:0008006" key="3">
    <source>
        <dbReference type="Google" id="ProtNLM"/>
    </source>
</evidence>
<sequence length="127" mass="14653">MKLPRANDFKYLGDRISADGESLSAVKSRIDAAWLKWRQCSGVLCDKKMPTKLKSRIYRTVVRPVALYGSQTWSVTKKVEQKMSVAEMKMARWSLGVTRLDRIPNTDIRKKLGIAPIVEKMRENRLR</sequence>